<comment type="caution">
    <text evidence="7">The sequence shown here is derived from an EMBL/GenBank/DDBJ whole genome shotgun (WGS) entry which is preliminary data.</text>
</comment>
<evidence type="ECO:0000259" key="6">
    <source>
        <dbReference type="Pfam" id="PF00251"/>
    </source>
</evidence>
<feature type="domain" description="Glycosyl hydrolase family 32 N-terminal" evidence="6">
    <location>
        <begin position="12"/>
        <end position="330"/>
    </location>
</feature>
<proteinExistence type="inferred from homology"/>
<reference evidence="7 8" key="1">
    <citation type="submission" date="2019-06" db="EMBL/GenBank/DDBJ databases">
        <title>Draft genome sequence of Miniimonas arenae KCTC 19750T isolated from sea sand.</title>
        <authorList>
            <person name="Park S.-J."/>
        </authorList>
    </citation>
    <scope>NUCLEOTIDE SEQUENCE [LARGE SCALE GENOMIC DNA]</scope>
    <source>
        <strain evidence="7 8">KCTC 19750</strain>
    </source>
</reference>
<dbReference type="Gene3D" id="2.115.10.20">
    <property type="entry name" value="Glycosyl hydrolase domain, family 43"/>
    <property type="match status" value="1"/>
</dbReference>
<keyword evidence="4" id="KW-0326">Glycosidase</keyword>
<dbReference type="GO" id="GO:0005975">
    <property type="term" value="P:carbohydrate metabolic process"/>
    <property type="evidence" value="ECO:0007669"/>
    <property type="project" value="InterPro"/>
</dbReference>
<keyword evidence="8" id="KW-1185">Reference proteome</keyword>
<dbReference type="OrthoDB" id="9776657at2"/>
<gene>
    <name evidence="7" type="ORF">FH969_10570</name>
</gene>
<accession>A0A5C5BCA6</accession>
<dbReference type="EC" id="3.2.1.26" evidence="2"/>
<dbReference type="PANTHER" id="PTHR43101">
    <property type="entry name" value="BETA-FRUCTOSIDASE"/>
    <property type="match status" value="1"/>
</dbReference>
<dbReference type="CDD" id="cd08996">
    <property type="entry name" value="GH32_FFase"/>
    <property type="match status" value="1"/>
</dbReference>
<dbReference type="GO" id="GO:0004564">
    <property type="term" value="F:beta-fructofuranosidase activity"/>
    <property type="evidence" value="ECO:0007669"/>
    <property type="project" value="UniProtKB-EC"/>
</dbReference>
<feature type="compositionally biased region" description="Basic and acidic residues" evidence="5">
    <location>
        <begin position="482"/>
        <end position="494"/>
    </location>
</feature>
<sequence>MTTPDLHRPQLHARPRTGWVNDPCGVGRWDGRWHVMCQHNPGGTAWGDIEWAHLSSTDLVTWRTHPPALVPRPGTIDEDGVWTGVAHVVDGEPALVYTAVPVGGAAQARVAVARRTAADAWHQPDEVVTPRSPKGVRDVRDPYLFTWRGRRLAVQGGGTADGVALLLLFDADDLDHWRPLGTLLRGDDPVAAQYAPGAIWECPQLVPVGEDWVLLLSLWDSEAAAALGHGPQRVAWLLGGLEPTEDDGVGAGVRFVPRAGGPIDDGPAFYAPQAVLDLADVEQKRSGSATSRVLLWGWAWEADGVAPPPNLSERNWTGTLTYPRTLDVAGDRVVTALAPEVLAAHGDLHPHDGETGDRVWLAVAEASVAGAGCADAASPAPGGAVDTSGTRPAAGAPRQAGSEPPRHTVRVALAGPDGEREVWTGVGADVLVAVDHSILEAFVDGQAHTERVYPIPAERWVVTARDGDGAASGRLAVVRPEVLARTERDGEHRGAAPTDEVEQTPDARSAEAVRP</sequence>
<evidence type="ECO:0000256" key="3">
    <source>
        <dbReference type="ARBA" id="ARBA00022801"/>
    </source>
</evidence>
<comment type="similarity">
    <text evidence="1">Belongs to the glycosyl hydrolase 32 family.</text>
</comment>
<feature type="region of interest" description="Disordered" evidence="5">
    <location>
        <begin position="374"/>
        <end position="407"/>
    </location>
</feature>
<dbReference type="PANTHER" id="PTHR43101:SF1">
    <property type="entry name" value="BETA-FRUCTOSIDASE"/>
    <property type="match status" value="1"/>
</dbReference>
<dbReference type="Proteomes" id="UP000313849">
    <property type="component" value="Unassembled WGS sequence"/>
</dbReference>
<dbReference type="InterPro" id="IPR001362">
    <property type="entry name" value="Glyco_hydro_32"/>
</dbReference>
<evidence type="ECO:0000256" key="1">
    <source>
        <dbReference type="ARBA" id="ARBA00009902"/>
    </source>
</evidence>
<feature type="compositionally biased region" description="Low complexity" evidence="5">
    <location>
        <begin position="374"/>
        <end position="386"/>
    </location>
</feature>
<organism evidence="7 8">
    <name type="scientific">Miniimonas arenae</name>
    <dbReference type="NCBI Taxonomy" id="676201"/>
    <lineage>
        <taxon>Bacteria</taxon>
        <taxon>Bacillati</taxon>
        <taxon>Actinomycetota</taxon>
        <taxon>Actinomycetes</taxon>
        <taxon>Micrococcales</taxon>
        <taxon>Beutenbergiaceae</taxon>
        <taxon>Miniimonas</taxon>
    </lineage>
</organism>
<dbReference type="AlphaFoldDB" id="A0A5C5BCA6"/>
<evidence type="ECO:0000313" key="8">
    <source>
        <dbReference type="Proteomes" id="UP000313849"/>
    </source>
</evidence>
<evidence type="ECO:0000313" key="7">
    <source>
        <dbReference type="EMBL" id="TNU73605.1"/>
    </source>
</evidence>
<dbReference type="RefSeq" id="WP_139987208.1">
    <property type="nucleotide sequence ID" value="NZ_VENP01000039.1"/>
</dbReference>
<dbReference type="InterPro" id="IPR013148">
    <property type="entry name" value="Glyco_hydro_32_N"/>
</dbReference>
<feature type="region of interest" description="Disordered" evidence="5">
    <location>
        <begin position="482"/>
        <end position="515"/>
    </location>
</feature>
<evidence type="ECO:0000256" key="5">
    <source>
        <dbReference type="SAM" id="MobiDB-lite"/>
    </source>
</evidence>
<dbReference type="EMBL" id="VENP01000039">
    <property type="protein sequence ID" value="TNU73605.1"/>
    <property type="molecule type" value="Genomic_DNA"/>
</dbReference>
<keyword evidence="3 7" id="KW-0378">Hydrolase</keyword>
<protein>
    <recommendedName>
        <fullName evidence="2">beta-fructofuranosidase</fullName>
        <ecNumber evidence="2">3.2.1.26</ecNumber>
    </recommendedName>
</protein>
<dbReference type="Pfam" id="PF00251">
    <property type="entry name" value="Glyco_hydro_32N"/>
    <property type="match status" value="1"/>
</dbReference>
<name>A0A5C5BCA6_9MICO</name>
<evidence type="ECO:0000256" key="2">
    <source>
        <dbReference type="ARBA" id="ARBA00012758"/>
    </source>
</evidence>
<dbReference type="SMART" id="SM00640">
    <property type="entry name" value="Glyco_32"/>
    <property type="match status" value="1"/>
</dbReference>
<dbReference type="InterPro" id="IPR023296">
    <property type="entry name" value="Glyco_hydro_beta-prop_sf"/>
</dbReference>
<dbReference type="SUPFAM" id="SSF75005">
    <property type="entry name" value="Arabinanase/levansucrase/invertase"/>
    <property type="match status" value="1"/>
</dbReference>
<dbReference type="InterPro" id="IPR051214">
    <property type="entry name" value="GH32_Enzymes"/>
</dbReference>
<evidence type="ECO:0000256" key="4">
    <source>
        <dbReference type="ARBA" id="ARBA00023295"/>
    </source>
</evidence>